<dbReference type="EMBL" id="LAZR01001838">
    <property type="protein sequence ID" value="KKN38324.1"/>
    <property type="molecule type" value="Genomic_DNA"/>
</dbReference>
<organism evidence="1">
    <name type="scientific">marine sediment metagenome</name>
    <dbReference type="NCBI Taxonomy" id="412755"/>
    <lineage>
        <taxon>unclassified sequences</taxon>
        <taxon>metagenomes</taxon>
        <taxon>ecological metagenomes</taxon>
    </lineage>
</organism>
<proteinExistence type="predicted"/>
<sequence>MAVREIVHVRGLEKTSPSDRRSIVRTADRLGVSPSDLAAAISFETAGSFDPAQPNLGGGSAVGLIQFMPSTARLLGTTSAELRAMTFQEQMVYVEQYLSRVARSMGKLRNLSDVYLAIFAPVGVGKSPGARLPYKGRQYEANKHLDRAGKGYITVADAARPATNILAAGLKRPRILVEMDVDDVTIDDVGEVLTPVIDTAKRKTRNMLKVAAGALALYAGSRVIQRRRQDDGKKKK</sequence>
<dbReference type="AlphaFoldDB" id="A0A0F9Q797"/>
<reference evidence="1" key="1">
    <citation type="journal article" date="2015" name="Nature">
        <title>Complex archaea that bridge the gap between prokaryotes and eukaryotes.</title>
        <authorList>
            <person name="Spang A."/>
            <person name="Saw J.H."/>
            <person name="Jorgensen S.L."/>
            <person name="Zaremba-Niedzwiedzka K."/>
            <person name="Martijn J."/>
            <person name="Lind A.E."/>
            <person name="van Eijk R."/>
            <person name="Schleper C."/>
            <person name="Guy L."/>
            <person name="Ettema T.J."/>
        </authorList>
    </citation>
    <scope>NUCLEOTIDE SEQUENCE</scope>
</reference>
<protein>
    <recommendedName>
        <fullName evidence="2">Transglycosylase SLT domain-containing protein</fullName>
    </recommendedName>
</protein>
<comment type="caution">
    <text evidence="1">The sequence shown here is derived from an EMBL/GenBank/DDBJ whole genome shotgun (WGS) entry which is preliminary data.</text>
</comment>
<name>A0A0F9Q797_9ZZZZ</name>
<dbReference type="InterPro" id="IPR023346">
    <property type="entry name" value="Lysozyme-like_dom_sf"/>
</dbReference>
<accession>A0A0F9Q797</accession>
<evidence type="ECO:0008006" key="2">
    <source>
        <dbReference type="Google" id="ProtNLM"/>
    </source>
</evidence>
<dbReference type="SUPFAM" id="SSF53955">
    <property type="entry name" value="Lysozyme-like"/>
    <property type="match status" value="1"/>
</dbReference>
<gene>
    <name evidence="1" type="ORF">LCGC14_0754690</name>
</gene>
<evidence type="ECO:0000313" key="1">
    <source>
        <dbReference type="EMBL" id="KKN38324.1"/>
    </source>
</evidence>
<dbReference type="Gene3D" id="1.10.530.10">
    <property type="match status" value="1"/>
</dbReference>